<reference evidence="2" key="1">
    <citation type="submission" date="2022-03" db="EMBL/GenBank/DDBJ databases">
        <authorList>
            <person name="Alioto T."/>
            <person name="Alioto T."/>
            <person name="Gomez Garrido J."/>
        </authorList>
    </citation>
    <scope>NUCLEOTIDE SEQUENCE</scope>
</reference>
<evidence type="ECO:0000256" key="1">
    <source>
        <dbReference type="SAM" id="MobiDB-lite"/>
    </source>
</evidence>
<dbReference type="Proteomes" id="UP001295444">
    <property type="component" value="Chromosome 09"/>
</dbReference>
<dbReference type="AlphaFoldDB" id="A0AAD1T5M5"/>
<accession>A0AAD1T5M5</accession>
<protein>
    <submittedName>
        <fullName evidence="2">Uncharacterized protein</fullName>
    </submittedName>
</protein>
<evidence type="ECO:0000313" key="2">
    <source>
        <dbReference type="EMBL" id="CAH2315773.1"/>
    </source>
</evidence>
<feature type="region of interest" description="Disordered" evidence="1">
    <location>
        <begin position="36"/>
        <end position="171"/>
    </location>
</feature>
<proteinExistence type="predicted"/>
<evidence type="ECO:0000313" key="3">
    <source>
        <dbReference type="Proteomes" id="UP001295444"/>
    </source>
</evidence>
<feature type="compositionally biased region" description="Basic and acidic residues" evidence="1">
    <location>
        <begin position="161"/>
        <end position="171"/>
    </location>
</feature>
<keyword evidence="3" id="KW-1185">Reference proteome</keyword>
<sequence>MADGRAAHLEQQTTSNWAAAFQTKFDTVFRRFWEQLEEKSQPPAPTLVKTASRHPAPSHTQPCHSDAPSTPLKQANAEQRRSNSPPGHPQALPIQDNTSRQHLGDPYAALQRSSRGKGRPKPTCRGPRSSYTGTPEPTSPICCNPAETSTTGKCKTQTARRGPEEFSKPSH</sequence>
<feature type="compositionally biased region" description="Polar residues" evidence="1">
    <location>
        <begin position="58"/>
        <end position="85"/>
    </location>
</feature>
<feature type="region of interest" description="Disordered" evidence="1">
    <location>
        <begin position="1"/>
        <end position="20"/>
    </location>
</feature>
<name>A0AAD1T5M5_PELCU</name>
<gene>
    <name evidence="2" type="ORF">PECUL_23A058854</name>
</gene>
<feature type="compositionally biased region" description="Polar residues" evidence="1">
    <location>
        <begin position="146"/>
        <end position="159"/>
    </location>
</feature>
<organism evidence="2 3">
    <name type="scientific">Pelobates cultripes</name>
    <name type="common">Western spadefoot toad</name>
    <dbReference type="NCBI Taxonomy" id="61616"/>
    <lineage>
        <taxon>Eukaryota</taxon>
        <taxon>Metazoa</taxon>
        <taxon>Chordata</taxon>
        <taxon>Craniata</taxon>
        <taxon>Vertebrata</taxon>
        <taxon>Euteleostomi</taxon>
        <taxon>Amphibia</taxon>
        <taxon>Batrachia</taxon>
        <taxon>Anura</taxon>
        <taxon>Pelobatoidea</taxon>
        <taxon>Pelobatidae</taxon>
        <taxon>Pelobates</taxon>
    </lineage>
</organism>
<dbReference type="EMBL" id="OW240920">
    <property type="protein sequence ID" value="CAH2315773.1"/>
    <property type="molecule type" value="Genomic_DNA"/>
</dbReference>